<comment type="caution">
    <text evidence="3">The sequence shown here is derived from an EMBL/GenBank/DDBJ whole genome shotgun (WGS) entry which is preliminary data.</text>
</comment>
<evidence type="ECO:0008006" key="4">
    <source>
        <dbReference type="Google" id="ProtNLM"/>
    </source>
</evidence>
<dbReference type="InterPro" id="IPR007161">
    <property type="entry name" value="DUF364"/>
</dbReference>
<evidence type="ECO:0000259" key="2">
    <source>
        <dbReference type="Pfam" id="PF13938"/>
    </source>
</evidence>
<feature type="domain" description="DUF4213" evidence="2">
    <location>
        <begin position="8"/>
        <end position="91"/>
    </location>
</feature>
<evidence type="ECO:0000313" key="3">
    <source>
        <dbReference type="EMBL" id="GAI67209.1"/>
    </source>
</evidence>
<dbReference type="Gene3D" id="3.30.390.100">
    <property type="match status" value="1"/>
</dbReference>
<protein>
    <recommendedName>
        <fullName evidence="4">Heavy-metal chelation domain-containing protein</fullName>
    </recommendedName>
</protein>
<proteinExistence type="predicted"/>
<reference evidence="3" key="1">
    <citation type="journal article" date="2014" name="Front. Microbiol.">
        <title>High frequency of phylogenetically diverse reductive dehalogenase-homologous genes in deep subseafloor sedimentary metagenomes.</title>
        <authorList>
            <person name="Kawai M."/>
            <person name="Futagami T."/>
            <person name="Toyoda A."/>
            <person name="Takaki Y."/>
            <person name="Nishi S."/>
            <person name="Hori S."/>
            <person name="Arai W."/>
            <person name="Tsubouchi T."/>
            <person name="Morono Y."/>
            <person name="Uchiyama I."/>
            <person name="Ito T."/>
            <person name="Fujiyama A."/>
            <person name="Inagaki F."/>
            <person name="Takami H."/>
        </authorList>
    </citation>
    <scope>NUCLEOTIDE SEQUENCE</scope>
    <source>
        <strain evidence="3">Expedition CK06-06</strain>
    </source>
</reference>
<organism evidence="3">
    <name type="scientific">marine sediment metagenome</name>
    <dbReference type="NCBI Taxonomy" id="412755"/>
    <lineage>
        <taxon>unclassified sequences</taxon>
        <taxon>metagenomes</taxon>
        <taxon>ecological metagenomes</taxon>
    </lineage>
</organism>
<dbReference type="InterPro" id="IPR025251">
    <property type="entry name" value="DUF4213"/>
</dbReference>
<dbReference type="AlphaFoldDB" id="X1SHF9"/>
<evidence type="ECO:0000259" key="1">
    <source>
        <dbReference type="Pfam" id="PF04016"/>
    </source>
</evidence>
<name>X1SHF9_9ZZZZ</name>
<gene>
    <name evidence="3" type="ORF">S12H4_11027</name>
</gene>
<dbReference type="Pfam" id="PF13938">
    <property type="entry name" value="DUF4213"/>
    <property type="match status" value="1"/>
</dbReference>
<dbReference type="EMBL" id="BARW01004856">
    <property type="protein sequence ID" value="GAI67209.1"/>
    <property type="molecule type" value="Genomic_DNA"/>
</dbReference>
<feature type="non-terminal residue" evidence="3">
    <location>
        <position position="231"/>
    </location>
</feature>
<feature type="domain" description="Putative heavy-metal chelation" evidence="1">
    <location>
        <begin position="106"/>
        <end position="230"/>
    </location>
</feature>
<accession>X1SHF9</accession>
<sequence>MEMKILNDLLNTLRQGEIVKDIRQGPFQTAVLTYNCGLASTLYDYGYHHGDAPVKEAGRLVGKEALEIAQMVYSPGLFEAAIGMAAINSLLEVDEGHCLSLNAGDFLAEKGRNKKIALIGHFPFVPELRRVAKELWVIEQHPQEEDFAEGKAESLIPQADVVGITGTAFTNHTIEHLLGLCRPRIYVIILGPTTPLSPVLFNYGVDAISGTKVVNSEAVLRCVSQGATFRQ</sequence>
<dbReference type="Gene3D" id="3.40.50.11590">
    <property type="match status" value="1"/>
</dbReference>
<dbReference type="SUPFAM" id="SSF159713">
    <property type="entry name" value="Dhaf3308-like"/>
    <property type="match status" value="1"/>
</dbReference>
<dbReference type="Pfam" id="PF04016">
    <property type="entry name" value="DUF364"/>
    <property type="match status" value="1"/>
</dbReference>